<sequence>MFQRIIDTEGKYDLQQHEEDFFSLWFTIGKEDKKNFHLRQFPRFADLVEAHQSNFQEPGPCSAQLVSFIGGTGAGKSTIIRVLMKQLWNVQRLNESQDSSRQLPFIGRVGSTSATTGDVHLYAAPNVDAAMPSMLSLYADCEGLNGGSRLPLTSHATRHVLGKIKSVIDTRITDSVEWATRTWKFLTRMSLFPLELDGSRESVVDRLFPQLLYNFSDVVVYVVPYSISRSMEQVIVKLLETAVNSRRTAVNRVILPHLVVVLNMSPDNVTDWESSETTAAILEEQSSTIESNEVIHNYRRSMDQLRDSPIMTVRDLLTGCYSSVQFIRLPSVRNQHLFSCQVQKLDCLIREATEEAKRTKVGAHLLLNTDTQDRMFKMAFEHYKSSLDTPFDFLEAFLATNPPHTGLSPTIFALLKATLVGYQSTTSEPSGAGFCHLVTPTICSAIALDSCRSHGRKLGRLQDIYRGGTLTSPAVITEGPTYKCQLGDAIAQFFDLACPCEFSHEDAPVAPRCVNYRRAHTAFIHQDNTGQVLGIGTYESSFVDECLKHWNDVIDDCLRELDEVGRSHGDTDDRGDLVIIWSVHEKQLQHLYSQVPQLDLRRIKACSWCLRDDVIGHLECGHPVCWECAHMTGTLLSKVTDCGRRMIHIARCDLHNPSMIFEVPNCLIEKEPGNAVVASEITPSS</sequence>
<name>A0ABQ8RJY1_FUSEQ</name>
<keyword evidence="1" id="KW-0479">Metal-binding</keyword>
<proteinExistence type="predicted"/>
<gene>
    <name evidence="4" type="ORF">NW768_002745</name>
</gene>
<dbReference type="EMBL" id="JAOQBH010000004">
    <property type="protein sequence ID" value="KAJ4137164.1"/>
    <property type="molecule type" value="Genomic_DNA"/>
</dbReference>
<evidence type="ECO:0000256" key="2">
    <source>
        <dbReference type="ARBA" id="ARBA00022771"/>
    </source>
</evidence>
<evidence type="ECO:0000256" key="1">
    <source>
        <dbReference type="ARBA" id="ARBA00022723"/>
    </source>
</evidence>
<evidence type="ECO:0000256" key="3">
    <source>
        <dbReference type="ARBA" id="ARBA00022833"/>
    </source>
</evidence>
<accession>A0ABQ8RJY1</accession>
<comment type="caution">
    <text evidence="4">The sequence shown here is derived from an EMBL/GenBank/DDBJ whole genome shotgun (WGS) entry which is preliminary data.</text>
</comment>
<dbReference type="InterPro" id="IPR017907">
    <property type="entry name" value="Znf_RING_CS"/>
</dbReference>
<dbReference type="PROSITE" id="PS00518">
    <property type="entry name" value="ZF_RING_1"/>
    <property type="match status" value="1"/>
</dbReference>
<dbReference type="Proteomes" id="UP001152024">
    <property type="component" value="Unassembled WGS sequence"/>
</dbReference>
<reference evidence="4" key="1">
    <citation type="submission" date="2022-09" db="EMBL/GenBank/DDBJ databases">
        <title>Fusarium specimens isolated from Avocado Roots.</title>
        <authorList>
            <person name="Stajich J."/>
            <person name="Roper C."/>
            <person name="Heimlech-Rivalta G."/>
        </authorList>
    </citation>
    <scope>NUCLEOTIDE SEQUENCE</scope>
    <source>
        <strain evidence="4">CF00095</strain>
    </source>
</reference>
<evidence type="ECO:0000313" key="5">
    <source>
        <dbReference type="Proteomes" id="UP001152024"/>
    </source>
</evidence>
<keyword evidence="5" id="KW-1185">Reference proteome</keyword>
<organism evidence="4 5">
    <name type="scientific">Fusarium equiseti</name>
    <name type="common">Fusarium scirpi</name>
    <dbReference type="NCBI Taxonomy" id="61235"/>
    <lineage>
        <taxon>Eukaryota</taxon>
        <taxon>Fungi</taxon>
        <taxon>Dikarya</taxon>
        <taxon>Ascomycota</taxon>
        <taxon>Pezizomycotina</taxon>
        <taxon>Sordariomycetes</taxon>
        <taxon>Hypocreomycetidae</taxon>
        <taxon>Hypocreales</taxon>
        <taxon>Nectriaceae</taxon>
        <taxon>Fusarium</taxon>
        <taxon>Fusarium incarnatum-equiseti species complex</taxon>
    </lineage>
</organism>
<keyword evidence="3" id="KW-0862">Zinc</keyword>
<keyword evidence="2" id="KW-0863">Zinc-finger</keyword>
<evidence type="ECO:0000313" key="4">
    <source>
        <dbReference type="EMBL" id="KAJ4137164.1"/>
    </source>
</evidence>
<protein>
    <submittedName>
        <fullName evidence="4">Uncharacterized protein</fullName>
    </submittedName>
</protein>